<dbReference type="AlphaFoldDB" id="A0A6N9TB21"/>
<accession>A0A6N9TB21</accession>
<dbReference type="RefSeq" id="WP_163465344.1">
    <property type="nucleotide sequence ID" value="NZ_JAAAMG010000021.1"/>
</dbReference>
<dbReference type="EMBL" id="JAAAMG010000021">
    <property type="protein sequence ID" value="NDW06889.1"/>
    <property type="molecule type" value="Genomic_DNA"/>
</dbReference>
<gene>
    <name evidence="1" type="ORF">GTK09_20965</name>
</gene>
<proteinExistence type="predicted"/>
<reference evidence="1 2" key="1">
    <citation type="submission" date="2020-01" db="EMBL/GenBank/DDBJ databases">
        <title>Jiella pacifica sp. nov.</title>
        <authorList>
            <person name="Xue Z."/>
            <person name="Zhu S."/>
            <person name="Chen J."/>
            <person name="Yang J."/>
        </authorList>
    </citation>
    <scope>NUCLEOTIDE SEQUENCE [LARGE SCALE GENOMIC DNA]</scope>
    <source>
        <strain evidence="1 2">40Bstr34</strain>
    </source>
</reference>
<keyword evidence="2" id="KW-1185">Reference proteome</keyword>
<organism evidence="1 2">
    <name type="scientific">Jiella pacifica</name>
    <dbReference type="NCBI Taxonomy" id="2696469"/>
    <lineage>
        <taxon>Bacteria</taxon>
        <taxon>Pseudomonadati</taxon>
        <taxon>Pseudomonadota</taxon>
        <taxon>Alphaproteobacteria</taxon>
        <taxon>Hyphomicrobiales</taxon>
        <taxon>Aurantimonadaceae</taxon>
        <taxon>Jiella</taxon>
    </lineage>
</organism>
<protein>
    <submittedName>
        <fullName evidence="1">Uncharacterized protein</fullName>
    </submittedName>
</protein>
<comment type="caution">
    <text evidence="1">The sequence shown here is derived from an EMBL/GenBank/DDBJ whole genome shotgun (WGS) entry which is preliminary data.</text>
</comment>
<evidence type="ECO:0000313" key="1">
    <source>
        <dbReference type="EMBL" id="NDW06889.1"/>
    </source>
</evidence>
<sequence>MRAGLLQRAVEGETLFGTAVRSGLLAFAALLSLAGAPAGAAGIDSAYTKLKLDACAVLKEYEEGGGVDLKCDGYKKIPVFVSEGDLRTVVAFGKDSRNGGTFGPFNSPGETVEWRLSGGEPFAAILRFHVDPGDGSGKTVSVLGIYTIGGKGRESCPVGYVDASVNANANVLARRVADEDVRGFACGTDRPRYHGKVSELGGTATAVQR</sequence>
<dbReference type="Proteomes" id="UP000469011">
    <property type="component" value="Unassembled WGS sequence"/>
</dbReference>
<name>A0A6N9TB21_9HYPH</name>
<evidence type="ECO:0000313" key="2">
    <source>
        <dbReference type="Proteomes" id="UP000469011"/>
    </source>
</evidence>